<dbReference type="SUPFAM" id="SSF52540">
    <property type="entry name" value="P-loop containing nucleoside triphosphate hydrolases"/>
    <property type="match status" value="1"/>
</dbReference>
<evidence type="ECO:0000259" key="13">
    <source>
        <dbReference type="Pfam" id="PF13476"/>
    </source>
</evidence>
<keyword evidence="6" id="KW-0227">DNA damage</keyword>
<dbReference type="GO" id="GO:0005524">
    <property type="term" value="F:ATP binding"/>
    <property type="evidence" value="ECO:0007669"/>
    <property type="project" value="UniProtKB-KW"/>
</dbReference>
<dbReference type="PANTHER" id="PTHR19306:SF6">
    <property type="entry name" value="STRUCTURAL MAINTENANCE OF CHROMOSOMES PROTEIN 6"/>
    <property type="match status" value="1"/>
</dbReference>
<dbReference type="GO" id="GO:0030915">
    <property type="term" value="C:Smc5-Smc6 complex"/>
    <property type="evidence" value="ECO:0007669"/>
    <property type="project" value="TreeGrafter"/>
</dbReference>
<dbReference type="STRING" id="145388.A0A0D2M2J2"/>
<reference evidence="15 16" key="1">
    <citation type="journal article" date="2013" name="BMC Genomics">
        <title>Reconstruction of the lipid metabolism for the microalga Monoraphidium neglectum from its genome sequence reveals characteristics suitable for biofuel production.</title>
        <authorList>
            <person name="Bogen C."/>
            <person name="Al-Dilaimi A."/>
            <person name="Albersmeier A."/>
            <person name="Wichmann J."/>
            <person name="Grundmann M."/>
            <person name="Rupp O."/>
            <person name="Lauersen K.J."/>
            <person name="Blifernez-Klassen O."/>
            <person name="Kalinowski J."/>
            <person name="Goesmann A."/>
            <person name="Mussgnug J.H."/>
            <person name="Kruse O."/>
        </authorList>
    </citation>
    <scope>NUCLEOTIDE SEQUENCE [LARGE SCALE GENOMIC DNA]</scope>
    <source>
        <strain evidence="15 16">SAG 48.87</strain>
    </source>
</reference>
<evidence type="ECO:0000256" key="2">
    <source>
        <dbReference type="ARBA" id="ARBA00004286"/>
    </source>
</evidence>
<dbReference type="Proteomes" id="UP000054498">
    <property type="component" value="Unassembled WGS sequence"/>
</dbReference>
<evidence type="ECO:0000256" key="11">
    <source>
        <dbReference type="ARBA" id="ARBA00023242"/>
    </source>
</evidence>
<gene>
    <name evidence="15" type="ORF">MNEG_10095</name>
</gene>
<keyword evidence="11" id="KW-0539">Nucleus</keyword>
<feature type="compositionally biased region" description="Low complexity" evidence="12">
    <location>
        <begin position="172"/>
        <end position="186"/>
    </location>
</feature>
<dbReference type="PANTHER" id="PTHR19306">
    <property type="entry name" value="STRUCTURAL MAINTENANCE OF CHROMOSOMES 5,6 SMC5, SMC6"/>
    <property type="match status" value="1"/>
</dbReference>
<name>A0A0D2M2J2_9CHLO</name>
<evidence type="ECO:0000256" key="1">
    <source>
        <dbReference type="ARBA" id="ARBA00004123"/>
    </source>
</evidence>
<evidence type="ECO:0000256" key="10">
    <source>
        <dbReference type="ARBA" id="ARBA00023204"/>
    </source>
</evidence>
<dbReference type="Gene3D" id="3.40.50.300">
    <property type="entry name" value="P-loop containing nucleotide triphosphate hydrolases"/>
    <property type="match status" value="1"/>
</dbReference>
<dbReference type="InterPro" id="IPR038729">
    <property type="entry name" value="Rad50/SbcC_AAA"/>
</dbReference>
<protein>
    <submittedName>
        <fullName evidence="15">Putative Structural maintenance of chromosomes protein 6</fullName>
    </submittedName>
</protein>
<dbReference type="GO" id="GO:0035861">
    <property type="term" value="C:site of double-strand break"/>
    <property type="evidence" value="ECO:0007669"/>
    <property type="project" value="TreeGrafter"/>
</dbReference>
<keyword evidence="7" id="KW-0067">ATP-binding</keyword>
<dbReference type="GO" id="GO:0000724">
    <property type="term" value="P:double-strand break repair via homologous recombination"/>
    <property type="evidence" value="ECO:0007669"/>
    <property type="project" value="TreeGrafter"/>
</dbReference>
<dbReference type="Pfam" id="PF21743">
    <property type="entry name" value="PTM_DIR17_Tudor"/>
    <property type="match status" value="1"/>
</dbReference>
<evidence type="ECO:0000256" key="9">
    <source>
        <dbReference type="ARBA" id="ARBA00023172"/>
    </source>
</evidence>
<proteinExistence type="inferred from homology"/>
<evidence type="ECO:0000256" key="12">
    <source>
        <dbReference type="SAM" id="MobiDB-lite"/>
    </source>
</evidence>
<keyword evidence="9" id="KW-0233">DNA recombination</keyword>
<evidence type="ECO:0000313" key="16">
    <source>
        <dbReference type="Proteomes" id="UP000054498"/>
    </source>
</evidence>
<feature type="region of interest" description="Disordered" evidence="12">
    <location>
        <begin position="91"/>
        <end position="286"/>
    </location>
</feature>
<evidence type="ECO:0000256" key="8">
    <source>
        <dbReference type="ARBA" id="ARBA00023054"/>
    </source>
</evidence>
<evidence type="ECO:0000259" key="14">
    <source>
        <dbReference type="Pfam" id="PF21743"/>
    </source>
</evidence>
<dbReference type="GO" id="GO:0005634">
    <property type="term" value="C:nucleus"/>
    <property type="evidence" value="ECO:0007669"/>
    <property type="project" value="UniProtKB-SubCell"/>
</dbReference>
<dbReference type="GeneID" id="25727223"/>
<evidence type="ECO:0000256" key="5">
    <source>
        <dbReference type="ARBA" id="ARBA00022741"/>
    </source>
</evidence>
<organism evidence="15 16">
    <name type="scientific">Monoraphidium neglectum</name>
    <dbReference type="NCBI Taxonomy" id="145388"/>
    <lineage>
        <taxon>Eukaryota</taxon>
        <taxon>Viridiplantae</taxon>
        <taxon>Chlorophyta</taxon>
        <taxon>core chlorophytes</taxon>
        <taxon>Chlorophyceae</taxon>
        <taxon>CS clade</taxon>
        <taxon>Sphaeropleales</taxon>
        <taxon>Selenastraceae</taxon>
        <taxon>Monoraphidium</taxon>
    </lineage>
</organism>
<keyword evidence="8" id="KW-0175">Coiled coil</keyword>
<keyword evidence="5" id="KW-0547">Nucleotide-binding</keyword>
<evidence type="ECO:0000256" key="3">
    <source>
        <dbReference type="ARBA" id="ARBA00006793"/>
    </source>
</evidence>
<feature type="compositionally biased region" description="Basic and acidic residues" evidence="12">
    <location>
        <begin position="105"/>
        <end position="114"/>
    </location>
</feature>
<evidence type="ECO:0000256" key="7">
    <source>
        <dbReference type="ARBA" id="ARBA00022840"/>
    </source>
</evidence>
<dbReference type="GO" id="GO:0016887">
    <property type="term" value="F:ATP hydrolysis activity"/>
    <property type="evidence" value="ECO:0007669"/>
    <property type="project" value="InterPro"/>
</dbReference>
<feature type="compositionally biased region" description="Pro residues" evidence="12">
    <location>
        <begin position="228"/>
        <end position="243"/>
    </location>
</feature>
<sequence>MAEAPASLREARALYQGRATRKEFVSEDRARKLRFYAGAVTSVRRDKKGIWYLVRYEDSDSEELLWHELVGTLVDKSAAEEAAWQHLAGRVGGGAQAASPAEPAMRVKREREQAQEAGEEEEGEDRTNGSGQDQAERRGAGGRGASKQARRGPGAAEQGVSPRSAPREEQQRGQQQEQQQQQQQQQRSRRRSARGKGEQHQEEEEGSGGGGGGNPMEEDSGGSDGAAAPPPGRHGAVRPPPQPRRGSGAAAAKRRRSEEQASEQQQEEEEEELDASGGPGSDADEDERIEQAVRARNAGGAARAGAVRGKGLAGHVKSVKVQNFMCHENFAMEFGSHVNFISGTNGSGKSAILQALQICLGATARETGRGRSVRELIRSGASEAKLAVTLWNTGDDRFRPAAPYPKELGDWVTIERVIKATEGGGGGGGAGAGVNTTWRVTGERCGRVAGASRKALVDPLLDHLNVAAENPLCVMTQVRPLFEV</sequence>
<dbReference type="EMBL" id="KK102396">
    <property type="protein sequence ID" value="KIY97864.1"/>
    <property type="molecule type" value="Genomic_DNA"/>
</dbReference>
<dbReference type="InterPro" id="IPR027417">
    <property type="entry name" value="P-loop_NTPase"/>
</dbReference>
<keyword evidence="10" id="KW-0234">DNA repair</keyword>
<feature type="compositionally biased region" description="Acidic residues" evidence="12">
    <location>
        <begin position="265"/>
        <end position="274"/>
    </location>
</feature>
<dbReference type="RefSeq" id="XP_013896884.1">
    <property type="nucleotide sequence ID" value="XM_014041430.1"/>
</dbReference>
<evidence type="ECO:0000256" key="4">
    <source>
        <dbReference type="ARBA" id="ARBA00022454"/>
    </source>
</evidence>
<dbReference type="KEGG" id="mng:MNEG_10095"/>
<accession>A0A0D2M2J2</accession>
<evidence type="ECO:0000256" key="6">
    <source>
        <dbReference type="ARBA" id="ARBA00022763"/>
    </source>
</evidence>
<feature type="domain" description="Rad50/SbcC-type AAA" evidence="13">
    <location>
        <begin position="318"/>
        <end position="379"/>
    </location>
</feature>
<keyword evidence="4" id="KW-0158">Chromosome</keyword>
<dbReference type="GO" id="GO:0003684">
    <property type="term" value="F:damaged DNA binding"/>
    <property type="evidence" value="ECO:0007669"/>
    <property type="project" value="TreeGrafter"/>
</dbReference>
<dbReference type="GO" id="GO:0003697">
    <property type="term" value="F:single-stranded DNA binding"/>
    <property type="evidence" value="ECO:0007669"/>
    <property type="project" value="TreeGrafter"/>
</dbReference>
<dbReference type="InterPro" id="IPR047365">
    <property type="entry name" value="Tudor_AtPTM-like"/>
</dbReference>
<comment type="subcellular location">
    <subcellularLocation>
        <location evidence="2">Chromosome</location>
    </subcellularLocation>
    <subcellularLocation>
        <location evidence="1">Nucleus</location>
    </subcellularLocation>
</comment>
<keyword evidence="16" id="KW-1185">Reference proteome</keyword>
<dbReference type="OrthoDB" id="10072614at2759"/>
<feature type="domain" description="PTM/DIR17-like Tudor" evidence="14">
    <location>
        <begin position="17"/>
        <end position="71"/>
    </location>
</feature>
<dbReference type="AlphaFoldDB" id="A0A0D2M2J2"/>
<dbReference type="Pfam" id="PF13476">
    <property type="entry name" value="AAA_23"/>
    <property type="match status" value="1"/>
</dbReference>
<evidence type="ECO:0000313" key="15">
    <source>
        <dbReference type="EMBL" id="KIY97864.1"/>
    </source>
</evidence>
<comment type="similarity">
    <text evidence="3">Belongs to the SMC family. SMC6 subfamily.</text>
</comment>